<proteinExistence type="predicted"/>
<feature type="transmembrane region" description="Helical" evidence="2">
    <location>
        <begin position="149"/>
        <end position="170"/>
    </location>
</feature>
<feature type="transmembrane region" description="Helical" evidence="2">
    <location>
        <begin position="62"/>
        <end position="85"/>
    </location>
</feature>
<reference evidence="3" key="1">
    <citation type="submission" date="2022-12" db="EMBL/GenBank/DDBJ databases">
        <title>Draft genome assemblies for two species of Escallonia (Escalloniales).</title>
        <authorList>
            <person name="Chanderbali A."/>
            <person name="Dervinis C."/>
            <person name="Anghel I."/>
            <person name="Soltis D."/>
            <person name="Soltis P."/>
            <person name="Zapata F."/>
        </authorList>
    </citation>
    <scope>NUCLEOTIDE SEQUENCE</scope>
    <source>
        <strain evidence="3">UCBG64.0493</strain>
        <tissue evidence="3">Leaf</tissue>
    </source>
</reference>
<feature type="transmembrane region" description="Helical" evidence="2">
    <location>
        <begin position="306"/>
        <end position="330"/>
    </location>
</feature>
<keyword evidence="2" id="KW-1133">Transmembrane helix</keyword>
<evidence type="ECO:0000256" key="1">
    <source>
        <dbReference type="SAM" id="MobiDB-lite"/>
    </source>
</evidence>
<dbReference type="EMBL" id="JAVXUP010000015">
    <property type="protein sequence ID" value="KAK3042865.1"/>
    <property type="molecule type" value="Genomic_DNA"/>
</dbReference>
<protein>
    <submittedName>
        <fullName evidence="3">Uncharacterized protein</fullName>
    </submittedName>
</protein>
<sequence>MRNLVPAIDVNGIVPPSAQSPALPPSSSSGSPSPSPFSCGGHYGRPLVFVPPIPVMDSAFDLATLSFISGLFLLSLLSLSFIFHLRLKSHRSHHLRNFNNLWSVRLLLVSFVALWSINEVLRLPFFRRRYLFPFLPALTLIEQASLCKVHLVLSLGLFEPGFLVTLLFLVKISIMKQNPNQMRAFTSVLITCFPVLLLQTVFVFLSPLQARLPLIMHRTSVLSMDAFGNKTVMCTYPLSSWVVFAAFGLAYVLGFMLSCWRVVTFVINKKIRDRINMLAFTVMVAVPMQIFFLGVSSFWMPEDSPYGVIVLAMFICAALCGVIGEFILVIKPIADALAAGGDCCHWSPRIRLRRDAERERLVDGSL</sequence>
<feature type="transmembrane region" description="Helical" evidence="2">
    <location>
        <begin position="182"/>
        <end position="205"/>
    </location>
</feature>
<comment type="caution">
    <text evidence="3">The sequence shown here is derived from an EMBL/GenBank/DDBJ whole genome shotgun (WGS) entry which is preliminary data.</text>
</comment>
<accession>A0AA88XI82</accession>
<name>A0AA88XI82_9ASTE</name>
<evidence type="ECO:0000256" key="2">
    <source>
        <dbReference type="SAM" id="Phobius"/>
    </source>
</evidence>
<organism evidence="3 4">
    <name type="scientific">Escallonia herrerae</name>
    <dbReference type="NCBI Taxonomy" id="1293975"/>
    <lineage>
        <taxon>Eukaryota</taxon>
        <taxon>Viridiplantae</taxon>
        <taxon>Streptophyta</taxon>
        <taxon>Embryophyta</taxon>
        <taxon>Tracheophyta</taxon>
        <taxon>Spermatophyta</taxon>
        <taxon>Magnoliopsida</taxon>
        <taxon>eudicotyledons</taxon>
        <taxon>Gunneridae</taxon>
        <taxon>Pentapetalae</taxon>
        <taxon>asterids</taxon>
        <taxon>campanulids</taxon>
        <taxon>Escalloniales</taxon>
        <taxon>Escalloniaceae</taxon>
        <taxon>Escallonia</taxon>
    </lineage>
</organism>
<evidence type="ECO:0000313" key="4">
    <source>
        <dbReference type="Proteomes" id="UP001188597"/>
    </source>
</evidence>
<dbReference type="PANTHER" id="PTHR34116">
    <property type="entry name" value="PLASMINOGEN ACTIVATOR INHIBITOR"/>
    <property type="match status" value="1"/>
</dbReference>
<evidence type="ECO:0000313" key="3">
    <source>
        <dbReference type="EMBL" id="KAK3042865.1"/>
    </source>
</evidence>
<gene>
    <name evidence="3" type="ORF">RJ639_001138</name>
</gene>
<feature type="region of interest" description="Disordered" evidence="1">
    <location>
        <begin position="16"/>
        <end position="37"/>
    </location>
</feature>
<dbReference type="Proteomes" id="UP001188597">
    <property type="component" value="Unassembled WGS sequence"/>
</dbReference>
<keyword evidence="4" id="KW-1185">Reference proteome</keyword>
<feature type="transmembrane region" description="Helical" evidence="2">
    <location>
        <begin position="241"/>
        <end position="263"/>
    </location>
</feature>
<dbReference type="AlphaFoldDB" id="A0AA88XI82"/>
<keyword evidence="2" id="KW-0812">Transmembrane</keyword>
<feature type="transmembrane region" description="Helical" evidence="2">
    <location>
        <begin position="97"/>
        <end position="117"/>
    </location>
</feature>
<feature type="transmembrane region" description="Helical" evidence="2">
    <location>
        <begin position="275"/>
        <end position="300"/>
    </location>
</feature>
<keyword evidence="2" id="KW-0472">Membrane</keyword>
<dbReference type="PANTHER" id="PTHR34116:SF9">
    <property type="entry name" value="OS08G0346600 PROTEIN"/>
    <property type="match status" value="1"/>
</dbReference>